<feature type="region of interest" description="Disordered" evidence="1">
    <location>
        <begin position="497"/>
        <end position="521"/>
    </location>
</feature>
<evidence type="ECO:0000313" key="4">
    <source>
        <dbReference type="Proteomes" id="UP000612055"/>
    </source>
</evidence>
<accession>A0A836C2U4</accession>
<evidence type="ECO:0000256" key="1">
    <source>
        <dbReference type="SAM" id="MobiDB-lite"/>
    </source>
</evidence>
<feature type="region of interest" description="Disordered" evidence="1">
    <location>
        <begin position="254"/>
        <end position="275"/>
    </location>
</feature>
<feature type="compositionally biased region" description="Low complexity" evidence="1">
    <location>
        <begin position="506"/>
        <end position="521"/>
    </location>
</feature>
<keyword evidence="2" id="KW-1133">Transmembrane helix</keyword>
<dbReference type="Proteomes" id="UP000612055">
    <property type="component" value="Unassembled WGS sequence"/>
</dbReference>
<organism evidence="3 4">
    <name type="scientific">Edaphochlamys debaryana</name>
    <dbReference type="NCBI Taxonomy" id="47281"/>
    <lineage>
        <taxon>Eukaryota</taxon>
        <taxon>Viridiplantae</taxon>
        <taxon>Chlorophyta</taxon>
        <taxon>core chlorophytes</taxon>
        <taxon>Chlorophyceae</taxon>
        <taxon>CS clade</taxon>
        <taxon>Chlamydomonadales</taxon>
        <taxon>Chlamydomonadales incertae sedis</taxon>
        <taxon>Edaphochlamys</taxon>
    </lineage>
</organism>
<feature type="region of interest" description="Disordered" evidence="1">
    <location>
        <begin position="43"/>
        <end position="69"/>
    </location>
</feature>
<sequence>MRSALHCNTGALRLFSAQRSALCARVLRPYAGRPQRLASLACTASAAEPAPQPQRSPLSPDHEPRGAEPAAYAAAESCWDWWLVMGPGAMLVLALWKPIKEQHEQLSERLCRKAETAPLDNPNDYDVKKTVILKVRQDLRKMAGELADTVEEAVEFYRPIVGPLYDTPAGFMYGVTQLALLAAVTAASFTMSQAIQPLSTPACVVWLLHTLCLAPLVGLGAWYVGVGVGWWALRGAEARARALAEELERAANQEREGWQAQGQAQGQARTPGRGAPRLVSAQRSALCATRAAAAAVRPRVVRVSAAPRSPPEASRGGRNRGSGTSRAEPAPPPASAAESELCWDRWLSAGPDKMRLAVWTQVEDALEERYRTAEVVGKKIDILETRQEIREHAWRLVHAAERTVELGRPVVAPLYDTPAGFMYGMTVPTLLAAGSVAAFTSPQAVDRLSTPACLACLTLGLTPLVGLGLWYVGVRAAWWAVHRAEARARSLAEEYERAANQEDEGGQAQAQGQARTPGRGAPRLVSAQRSALCATRAAAAAVRPRVVRVSAAPRSPPEASRGGRNRGSGTSRAEPAPPPASAAESELCWDRWLSAGPGMMVLVPVWTQLKMAWVVTCACFRLCLFSRMVDVQEERYGKAELDVKKIDILETRQEIRDGAWMLVEGAERTVELARPLVAPLYDTPAGFMYGMTVPTLLAAGSVAAFTSPQAVDRLSTPACLACLALGLTPLVGLGLWYVGVGVGWWAVHQAEELARAVAEECERAVANQEGEGGQAQAQAQGQ</sequence>
<gene>
    <name evidence="3" type="ORF">HYH03_004994</name>
</gene>
<feature type="transmembrane region" description="Helical" evidence="2">
    <location>
        <begin position="171"/>
        <end position="191"/>
    </location>
</feature>
<feature type="compositionally biased region" description="Low complexity" evidence="1">
    <location>
        <begin position="258"/>
        <end position="275"/>
    </location>
</feature>
<dbReference type="AlphaFoldDB" id="A0A836C2U4"/>
<feature type="region of interest" description="Disordered" evidence="1">
    <location>
        <begin position="548"/>
        <end position="582"/>
    </location>
</feature>
<feature type="transmembrane region" description="Helical" evidence="2">
    <location>
        <begin position="421"/>
        <end position="440"/>
    </location>
</feature>
<name>A0A836C2U4_9CHLO</name>
<comment type="caution">
    <text evidence="3">The sequence shown here is derived from an EMBL/GenBank/DDBJ whole genome shotgun (WGS) entry which is preliminary data.</text>
</comment>
<feature type="region of interest" description="Disordered" evidence="1">
    <location>
        <begin position="300"/>
        <end position="337"/>
    </location>
</feature>
<keyword evidence="4" id="KW-1185">Reference proteome</keyword>
<reference evidence="3" key="1">
    <citation type="journal article" date="2020" name="bioRxiv">
        <title>Comparative genomics of Chlamydomonas.</title>
        <authorList>
            <person name="Craig R.J."/>
            <person name="Hasan A.R."/>
            <person name="Ness R.W."/>
            <person name="Keightley P.D."/>
        </authorList>
    </citation>
    <scope>NUCLEOTIDE SEQUENCE</scope>
    <source>
        <strain evidence="3">CCAP 11/70</strain>
    </source>
</reference>
<evidence type="ECO:0000256" key="2">
    <source>
        <dbReference type="SAM" id="Phobius"/>
    </source>
</evidence>
<feature type="transmembrane region" description="Helical" evidence="2">
    <location>
        <begin position="203"/>
        <end position="224"/>
    </location>
</feature>
<protein>
    <submittedName>
        <fullName evidence="3">Uncharacterized protein</fullName>
    </submittedName>
</protein>
<keyword evidence="2" id="KW-0472">Membrane</keyword>
<keyword evidence="2" id="KW-0812">Transmembrane</keyword>
<proteinExistence type="predicted"/>
<feature type="transmembrane region" description="Helical" evidence="2">
    <location>
        <begin position="718"/>
        <end position="738"/>
    </location>
</feature>
<dbReference type="EMBL" id="JAEHOE010000016">
    <property type="protein sequence ID" value="KAG2496989.1"/>
    <property type="molecule type" value="Genomic_DNA"/>
</dbReference>
<evidence type="ECO:0000313" key="3">
    <source>
        <dbReference type="EMBL" id="KAG2496989.1"/>
    </source>
</evidence>
<feature type="transmembrane region" description="Helical" evidence="2">
    <location>
        <begin position="686"/>
        <end position="706"/>
    </location>
</feature>
<feature type="transmembrane region" description="Helical" evidence="2">
    <location>
        <begin position="452"/>
        <end position="473"/>
    </location>
</feature>